<accession>A0ACC3DY72</accession>
<evidence type="ECO:0000313" key="1">
    <source>
        <dbReference type="EMBL" id="KAK3081806.1"/>
    </source>
</evidence>
<protein>
    <submittedName>
        <fullName evidence="1">Uncharacterized protein</fullName>
    </submittedName>
</protein>
<organism evidence="1 2">
    <name type="scientific">Coniosporium uncinatum</name>
    <dbReference type="NCBI Taxonomy" id="93489"/>
    <lineage>
        <taxon>Eukaryota</taxon>
        <taxon>Fungi</taxon>
        <taxon>Dikarya</taxon>
        <taxon>Ascomycota</taxon>
        <taxon>Pezizomycotina</taxon>
        <taxon>Dothideomycetes</taxon>
        <taxon>Dothideomycetes incertae sedis</taxon>
        <taxon>Coniosporium</taxon>
    </lineage>
</organism>
<dbReference type="EMBL" id="JAWDJW010000061">
    <property type="protein sequence ID" value="KAK3081806.1"/>
    <property type="molecule type" value="Genomic_DNA"/>
</dbReference>
<comment type="caution">
    <text evidence="1">The sequence shown here is derived from an EMBL/GenBank/DDBJ whole genome shotgun (WGS) entry which is preliminary data.</text>
</comment>
<sequence>MDFSPFVGTAASTATNVPQRRKKMATYGKAARRPLSTLHAGDSSPEAPKNIEAVPTKGRGTLGVSEKSTNGTSKGKLVSPSPTKAVGTAPTIFDVPSSDEDDYATVSPARRKPAPTSRDRSTTSGQISGVTSPGNETASDATSASKKRKRGSAEPEVQLQQELDTYVRSTIDANGQEKGATKGSKSNRVRQAAEGLSQKNRSQNNKAANGSRPRPVRNAVQDIVQETKRSPEGSSSPRVVVETRSPHKPVSRPGRSRPHIKQGLSAPVSLQQMLSTDDEQIDERSRRQPLQLPSTPPRSDPMDLDKPDLPGTPPQQDMDPATTPTPIESVTPRQDKAWSSLLDSTATDSPSKLGMSRLRIRGASSSLAALARSSSDIPQTTHTRHVRLVDTLKENAPIDDEDGSSELDSEPQYSSQTAEQIIDDPADIMEVDAPKAPVTQAGPRFTYSQQRSYLQESNPEDEMFDFLMPSPEAPEASQQSSKNVSQSQSTQYDSDQEESQGAIRSVHELKAAGGNVRFVDDFEHLLNDIQDRSRTAASRRRSAMLELATKFTDKTYVGRMIDQGLDVRLIKACEGLQDTIFNFTFLAGIAFIADAGVSLSALRHIHRSECMRTITALLDVDPDIKSIAKDRKSNMSKVAQGSVSDFRGLIQESAIWTDKPEVVSPRVVALKSLELLVRKMREAGSSDELLAEPLTTKLISIVELNLASAPPGAPQTLLLVELALSTLESGSVTSITSKRKSSWTPSLHKRLVALLPPLLTTSTNDANSRIEPLALRLTLNLTNNNPRVCDIFAAPALIADISRMVTQRFDLLRTSDLSDEARIATVDRLILTLGALINLAEFSDRARSAVLLPTSDNNGDHNNDAASTPPSPPLNGLVTTFRAGRDRAAEAVSLESSHINVAHGYLAVLLGNLCQNDEVRREVRRQLPGQRLDGLVEAVEEFILYHRKVDMEGSFEGKEGKDMWVCWTERLGGVVGRLREV</sequence>
<dbReference type="Proteomes" id="UP001186974">
    <property type="component" value="Unassembled WGS sequence"/>
</dbReference>
<name>A0ACC3DY72_9PEZI</name>
<evidence type="ECO:0000313" key="2">
    <source>
        <dbReference type="Proteomes" id="UP001186974"/>
    </source>
</evidence>
<reference evidence="1" key="1">
    <citation type="submission" date="2024-09" db="EMBL/GenBank/DDBJ databases">
        <title>Black Yeasts Isolated from many extreme environments.</title>
        <authorList>
            <person name="Coleine C."/>
            <person name="Stajich J.E."/>
            <person name="Selbmann L."/>
        </authorList>
    </citation>
    <scope>NUCLEOTIDE SEQUENCE</scope>
    <source>
        <strain evidence="1">CCFEE 5737</strain>
    </source>
</reference>
<keyword evidence="2" id="KW-1185">Reference proteome</keyword>
<gene>
    <name evidence="1" type="ORF">LTS18_002195</name>
</gene>
<proteinExistence type="predicted"/>